<organism evidence="1">
    <name type="scientific">Tanacetum cinerariifolium</name>
    <name type="common">Dalmatian daisy</name>
    <name type="synonym">Chrysanthemum cinerariifolium</name>
    <dbReference type="NCBI Taxonomy" id="118510"/>
    <lineage>
        <taxon>Eukaryota</taxon>
        <taxon>Viridiplantae</taxon>
        <taxon>Streptophyta</taxon>
        <taxon>Embryophyta</taxon>
        <taxon>Tracheophyta</taxon>
        <taxon>Spermatophyta</taxon>
        <taxon>Magnoliopsida</taxon>
        <taxon>eudicotyledons</taxon>
        <taxon>Gunneridae</taxon>
        <taxon>Pentapetalae</taxon>
        <taxon>asterids</taxon>
        <taxon>campanulids</taxon>
        <taxon>Asterales</taxon>
        <taxon>Asteraceae</taxon>
        <taxon>Asteroideae</taxon>
        <taxon>Anthemideae</taxon>
        <taxon>Anthemidinae</taxon>
        <taxon>Tanacetum</taxon>
    </lineage>
</organism>
<comment type="caution">
    <text evidence="1">The sequence shown here is derived from an EMBL/GenBank/DDBJ whole genome shotgun (WGS) entry which is preliminary data.</text>
</comment>
<accession>A0A699XFH5</accession>
<gene>
    <name evidence="1" type="ORF">Tci_930811</name>
</gene>
<dbReference type="AlphaFoldDB" id="A0A699XFH5"/>
<reference evidence="1" key="1">
    <citation type="journal article" date="2019" name="Sci. Rep.">
        <title>Draft genome of Tanacetum cinerariifolium, the natural source of mosquito coil.</title>
        <authorList>
            <person name="Yamashiro T."/>
            <person name="Shiraishi A."/>
            <person name="Satake H."/>
            <person name="Nakayama K."/>
        </authorList>
    </citation>
    <scope>NUCLEOTIDE SEQUENCE</scope>
</reference>
<evidence type="ECO:0000313" key="1">
    <source>
        <dbReference type="EMBL" id="GFD58842.1"/>
    </source>
</evidence>
<name>A0A699XFH5_TANCI</name>
<sequence length="81" mass="8987">DLILRIYGSCRLLKGMRLLLVKAFKPRVNGNLWGISTSIRRSRPSTELLADLLMNLGKQSLQGILNGCREVGIGTCVHHLT</sequence>
<protein>
    <submittedName>
        <fullName evidence="1">Uncharacterized protein</fullName>
    </submittedName>
</protein>
<dbReference type="EMBL" id="BKCJ011858206">
    <property type="protein sequence ID" value="GFD58842.1"/>
    <property type="molecule type" value="Genomic_DNA"/>
</dbReference>
<feature type="non-terminal residue" evidence="1">
    <location>
        <position position="1"/>
    </location>
</feature>
<proteinExistence type="predicted"/>